<gene>
    <name evidence="10" type="primary">LOC128202246</name>
</gene>
<feature type="transmembrane region" description="Helical" evidence="8">
    <location>
        <begin position="294"/>
        <end position="315"/>
    </location>
</feature>
<comment type="similarity">
    <text evidence="2">Belongs to the sodium:neurotransmitter symporter (SNF) (TC 2.A.22) family.</text>
</comment>
<keyword evidence="4 8" id="KW-0812">Transmembrane</keyword>
<keyword evidence="5" id="KW-0769">Symport</keyword>
<comment type="subcellular location">
    <subcellularLocation>
        <location evidence="1">Membrane</location>
        <topology evidence="1">Multi-pass membrane protein</topology>
    </subcellularLocation>
</comment>
<dbReference type="InterPro" id="IPR037272">
    <property type="entry name" value="SNS_sf"/>
</dbReference>
<keyword evidence="7 8" id="KW-0472">Membrane</keyword>
<feature type="transmembrane region" description="Helical" evidence="8">
    <location>
        <begin position="21"/>
        <end position="40"/>
    </location>
</feature>
<evidence type="ECO:0000256" key="5">
    <source>
        <dbReference type="ARBA" id="ARBA00022847"/>
    </source>
</evidence>
<dbReference type="PRINTS" id="PR00176">
    <property type="entry name" value="NANEUSMPORT"/>
</dbReference>
<keyword evidence="3" id="KW-0813">Transport</keyword>
<evidence type="ECO:0000256" key="7">
    <source>
        <dbReference type="ARBA" id="ARBA00023136"/>
    </source>
</evidence>
<evidence type="ECO:0000256" key="8">
    <source>
        <dbReference type="SAM" id="Phobius"/>
    </source>
</evidence>
<accession>A0ABM3N2W1</accession>
<dbReference type="Pfam" id="PF00209">
    <property type="entry name" value="SNF"/>
    <property type="match status" value="1"/>
</dbReference>
<dbReference type="Proteomes" id="UP001652740">
    <property type="component" value="Unplaced"/>
</dbReference>
<dbReference type="RefSeq" id="XP_052757810.1">
    <property type="nucleotide sequence ID" value="XM_052901850.1"/>
</dbReference>
<evidence type="ECO:0000313" key="10">
    <source>
        <dbReference type="RefSeq" id="XP_052757810.1"/>
    </source>
</evidence>
<keyword evidence="9" id="KW-1185">Reference proteome</keyword>
<dbReference type="GeneID" id="128202246"/>
<evidence type="ECO:0000256" key="4">
    <source>
        <dbReference type="ARBA" id="ARBA00022692"/>
    </source>
</evidence>
<feature type="transmembrane region" description="Helical" evidence="8">
    <location>
        <begin position="264"/>
        <end position="282"/>
    </location>
</feature>
<dbReference type="InterPro" id="IPR000175">
    <property type="entry name" value="Na/ntran_symport"/>
</dbReference>
<feature type="transmembrane region" description="Helical" evidence="8">
    <location>
        <begin position="428"/>
        <end position="446"/>
    </location>
</feature>
<feature type="transmembrane region" description="Helical" evidence="8">
    <location>
        <begin position="214"/>
        <end position="244"/>
    </location>
</feature>
<keyword evidence="6 8" id="KW-1133">Transmembrane helix</keyword>
<dbReference type="PROSITE" id="PS50267">
    <property type="entry name" value="NA_NEUROTRAN_SYMP_3"/>
    <property type="match status" value="1"/>
</dbReference>
<dbReference type="PANTHER" id="PTHR11616">
    <property type="entry name" value="SODIUM/CHLORIDE DEPENDENT TRANSPORTER"/>
    <property type="match status" value="1"/>
</dbReference>
<dbReference type="PANTHER" id="PTHR11616:SF241">
    <property type="entry name" value="SODIUM- AND CHLORIDE-DEPENDENT GLYCINE TRANSPORTER 2"/>
    <property type="match status" value="1"/>
</dbReference>
<dbReference type="SUPFAM" id="SSF161070">
    <property type="entry name" value="SNF-like"/>
    <property type="match status" value="1"/>
</dbReference>
<feature type="transmembrane region" description="Helical" evidence="8">
    <location>
        <begin position="91"/>
        <end position="114"/>
    </location>
</feature>
<evidence type="ECO:0000256" key="1">
    <source>
        <dbReference type="ARBA" id="ARBA00004141"/>
    </source>
</evidence>
<organism evidence="9 10">
    <name type="scientific">Galleria mellonella</name>
    <name type="common">Greater wax moth</name>
    <dbReference type="NCBI Taxonomy" id="7137"/>
    <lineage>
        <taxon>Eukaryota</taxon>
        <taxon>Metazoa</taxon>
        <taxon>Ecdysozoa</taxon>
        <taxon>Arthropoda</taxon>
        <taxon>Hexapoda</taxon>
        <taxon>Insecta</taxon>
        <taxon>Pterygota</taxon>
        <taxon>Neoptera</taxon>
        <taxon>Endopterygota</taxon>
        <taxon>Lepidoptera</taxon>
        <taxon>Glossata</taxon>
        <taxon>Ditrysia</taxon>
        <taxon>Pyraloidea</taxon>
        <taxon>Pyralidae</taxon>
        <taxon>Galleriinae</taxon>
        <taxon>Galleria</taxon>
    </lineage>
</organism>
<name>A0ABM3N2W1_GALME</name>
<feature type="transmembrane region" description="Helical" evidence="8">
    <location>
        <begin position="466"/>
        <end position="485"/>
    </location>
</feature>
<feature type="transmembrane region" description="Helical" evidence="8">
    <location>
        <begin position="189"/>
        <end position="207"/>
    </location>
</feature>
<feature type="transmembrane region" description="Helical" evidence="8">
    <location>
        <begin position="511"/>
        <end position="536"/>
    </location>
</feature>
<sequence>MDGKIYTDIKCRWKTYSNYRLILWAWMMNEISIMASVIEISHNNFYIHTAIHILAVIFIGIPLVYSEICIAQYTNCDVISMWNFFPLFRNVGYGAVFLVILKTVYLTVLSSWYLQYSFYAAIDPPPWFTCDDYNDTKCMVKRINVSIFQHCLETQILFDDDCGMKTASNCFFERMIGDNNTMMSKWCVYQWKSVLASFCIMTLLFILSMKKEKFILIIVKILAFYLCLVIILLLCVALSTSGAWHTKKIALDWNNYNFKTCYTSITRGFLSVGTGYGIIGFLSRDASFRSPSMMTSISVPLYSVFVTTMYALVAFNGIKTMSYYHGEEENVIEMGTSSFFLNFASISEILSYFDAMPIWGFIWFSSGFVCLFVNLWILYIFLLDSLFECLYFMRKYPNLCCMLLSLFIFFFSWPFFCSDLTGSLTDTTELLQIVSSLLFSLSLYWIYGYRNHNIDIIFMIGIKASYFWKIAWVINPLLLLSILYAKSFNLQVTEYSDSFYINYLSIHCDVLLFYVILGTYFSVFIIGLLIELFLYYRYNKLRNILFPTENWGPKEAILFKSRKLFVPEIMTTEFLYRQIRIHGYCKKQSEQIKENNTQQNTNRQASTQLSIDESEWSAFMSN</sequence>
<feature type="transmembrane region" description="Helical" evidence="8">
    <location>
        <begin position="46"/>
        <end position="70"/>
    </location>
</feature>
<proteinExistence type="inferred from homology"/>
<evidence type="ECO:0000256" key="2">
    <source>
        <dbReference type="ARBA" id="ARBA00006459"/>
    </source>
</evidence>
<feature type="transmembrane region" description="Helical" evidence="8">
    <location>
        <begin position="361"/>
        <end position="384"/>
    </location>
</feature>
<evidence type="ECO:0000256" key="3">
    <source>
        <dbReference type="ARBA" id="ARBA00022448"/>
    </source>
</evidence>
<evidence type="ECO:0000313" key="9">
    <source>
        <dbReference type="Proteomes" id="UP001652740"/>
    </source>
</evidence>
<protein>
    <submittedName>
        <fullName evidence="10">Sodium-dependent noradrenaline transporter-like</fullName>
    </submittedName>
</protein>
<reference evidence="10" key="1">
    <citation type="submission" date="2025-08" db="UniProtKB">
        <authorList>
            <consortium name="RefSeq"/>
        </authorList>
    </citation>
    <scope>IDENTIFICATION</scope>
    <source>
        <tissue evidence="10">Whole larvae</tissue>
    </source>
</reference>
<evidence type="ECO:0000256" key="6">
    <source>
        <dbReference type="ARBA" id="ARBA00022989"/>
    </source>
</evidence>
<feature type="transmembrane region" description="Helical" evidence="8">
    <location>
        <begin position="396"/>
        <end position="416"/>
    </location>
</feature>